<evidence type="ECO:0008006" key="3">
    <source>
        <dbReference type="Google" id="ProtNLM"/>
    </source>
</evidence>
<dbReference type="AlphaFoldDB" id="A0A5K8AF31"/>
<reference evidence="1 2" key="1">
    <citation type="submission" date="2019-11" db="EMBL/GenBank/DDBJ databases">
        <title>Comparative genomics of hydrocarbon-degrading Desulfosarcina strains.</title>
        <authorList>
            <person name="Watanabe M."/>
            <person name="Kojima H."/>
            <person name="Fukui M."/>
        </authorList>
    </citation>
    <scope>NUCLEOTIDE SEQUENCE [LARGE SCALE GENOMIC DNA]</scope>
    <source>
        <strain evidence="2">oXyS1</strain>
    </source>
</reference>
<organism evidence="1 2">
    <name type="scientific">Desulfosarcina ovata subsp. ovata</name>
    <dbReference type="NCBI Taxonomy" id="2752305"/>
    <lineage>
        <taxon>Bacteria</taxon>
        <taxon>Pseudomonadati</taxon>
        <taxon>Thermodesulfobacteriota</taxon>
        <taxon>Desulfobacteria</taxon>
        <taxon>Desulfobacterales</taxon>
        <taxon>Desulfosarcinaceae</taxon>
        <taxon>Desulfosarcina</taxon>
    </lineage>
</organism>
<dbReference type="EMBL" id="AP021879">
    <property type="protein sequence ID" value="BBO90540.1"/>
    <property type="molecule type" value="Genomic_DNA"/>
</dbReference>
<sequence length="261" mass="28816">MGVNDSLKCPGLDRPPTVIPDKRHCPQCGEIVEIWSDQVKLRCAKCGMVVYNPDPLIAIPDPKTDESNQVALKSRLDELIDLAIHLGGSAATVVDARDILVEDYLANLCREAKCPNYGLSPTCPPHVEGPQWLRRYIKKTPFALVLEIEGSEGNMYSDRRREIGQLLHFIVGQLEITAREKGFLKARGFAGGSCKNLFCYDHAYCRVLSGNGTCRNPGFSRPSVSGYGINMNHLLKITGWAQRNSNAVHLTSSKYGIVFLG</sequence>
<dbReference type="Pfam" id="PF10050">
    <property type="entry name" value="DUF2284"/>
    <property type="match status" value="1"/>
</dbReference>
<dbReference type="RefSeq" id="WP_162458998.1">
    <property type="nucleotide sequence ID" value="NZ_AP021879.1"/>
</dbReference>
<dbReference type="InterPro" id="IPR019271">
    <property type="entry name" value="DUF2284_metal-binding"/>
</dbReference>
<proteinExistence type="predicted"/>
<gene>
    <name evidence="1" type="ORF">DSCOOX_37200</name>
</gene>
<name>A0A5K8AF31_9BACT</name>
<protein>
    <recommendedName>
        <fullName evidence="3">DUF2284 domain-containing protein</fullName>
    </recommendedName>
</protein>
<evidence type="ECO:0000313" key="2">
    <source>
        <dbReference type="Proteomes" id="UP000422108"/>
    </source>
</evidence>
<dbReference type="Proteomes" id="UP000422108">
    <property type="component" value="Chromosome"/>
</dbReference>
<evidence type="ECO:0000313" key="1">
    <source>
        <dbReference type="EMBL" id="BBO90540.1"/>
    </source>
</evidence>
<accession>A0A5K8AF31</accession>
<keyword evidence="2" id="KW-1185">Reference proteome</keyword>